<evidence type="ECO:0000256" key="1">
    <source>
        <dbReference type="SAM" id="MobiDB-lite"/>
    </source>
</evidence>
<keyword evidence="2" id="KW-0812">Transmembrane</keyword>
<gene>
    <name evidence="3" type="ORF">PV11_02956</name>
</gene>
<evidence type="ECO:0000313" key="3">
    <source>
        <dbReference type="EMBL" id="KIV87408.1"/>
    </source>
</evidence>
<feature type="region of interest" description="Disordered" evidence="1">
    <location>
        <begin position="1"/>
        <end position="22"/>
    </location>
</feature>
<dbReference type="PANTHER" id="PTHR33604">
    <property type="entry name" value="OSJNBA0004B13.7 PROTEIN"/>
    <property type="match status" value="1"/>
</dbReference>
<dbReference type="Proteomes" id="UP000053599">
    <property type="component" value="Unassembled WGS sequence"/>
</dbReference>
<organism evidence="3 4">
    <name type="scientific">Exophiala sideris</name>
    <dbReference type="NCBI Taxonomy" id="1016849"/>
    <lineage>
        <taxon>Eukaryota</taxon>
        <taxon>Fungi</taxon>
        <taxon>Dikarya</taxon>
        <taxon>Ascomycota</taxon>
        <taxon>Pezizomycotina</taxon>
        <taxon>Eurotiomycetes</taxon>
        <taxon>Chaetothyriomycetidae</taxon>
        <taxon>Chaetothyriales</taxon>
        <taxon>Herpotrichiellaceae</taxon>
        <taxon>Exophiala</taxon>
    </lineage>
</organism>
<evidence type="ECO:0000313" key="4">
    <source>
        <dbReference type="Proteomes" id="UP000053599"/>
    </source>
</evidence>
<dbReference type="EMBL" id="KN846951">
    <property type="protein sequence ID" value="KIV87408.1"/>
    <property type="molecule type" value="Genomic_DNA"/>
</dbReference>
<keyword evidence="2" id="KW-0472">Membrane</keyword>
<dbReference type="PANTHER" id="PTHR33604:SF3">
    <property type="entry name" value="OSJNBA0004B13.7 PROTEIN"/>
    <property type="match status" value="1"/>
</dbReference>
<keyword evidence="2" id="KW-1133">Transmembrane helix</keyword>
<feature type="transmembrane region" description="Helical" evidence="2">
    <location>
        <begin position="42"/>
        <end position="59"/>
    </location>
</feature>
<dbReference type="STRING" id="1016849.A0A0D1ZKT0"/>
<accession>A0A0D1ZKT0</accession>
<dbReference type="OrthoDB" id="5397682at2759"/>
<proteinExistence type="predicted"/>
<sequence length="661" mass="73897">MAARSRFLPGGRNYGKKDDDIPAHTQGSSTFGSWRSFRRKRVILAILAVVLLYLFFKNMPTDLPPISQRYDRRYGHLIPPGPPGQHAWEGQELGGHGRDQDFNGPISFLHLAKSMRGKATTMNSKGSVLFAISRLESIPRVLPAACTMANQNRTRVHVAFMGRLSADWADIKAVNGISEDECDVILHDARPDFAAESSITRMDVSARASLGHIHSVVQLRAVLVGDSDYEEEHFVRAVEDKARAMGVSLIALPANGLGGLSWMSSLDGAALSHFGQIHIDIVIQARPESAASLIRLLRSIKEADYSGLSLPRLTIELPPNVDPFLTNYLANFKWPADGFGSESRLVIRHRIDMNFLSPVQASMRTIESFYPLMASESHVLVLSPDAELSPGYFQLLMYTLLEYRYAARRTDFINRLVGISLELPSHAPDMSTESPWFASHITQPLVLWQAPNANAALYFGDRWIELHSFLLRRLMTDAELFKKLSSTPSISHTLPAWLQPMLEVMQARGYYMLYPTLWASDQTTAVAIHKELDQSPEEYRKELEESAKSSSKAPMLEFAENQRLTANDEIERLKQKEDLVYTGSLVEPLLDSIPLQQRMKSLTDFVPLLSYAGEKIIWEESGTYSSKFAEEFAQTIGGCANYDPSKLENNNVESLFCLAAG</sequence>
<evidence type="ECO:0000256" key="2">
    <source>
        <dbReference type="SAM" id="Phobius"/>
    </source>
</evidence>
<dbReference type="AlphaFoldDB" id="A0A0D1ZKT0"/>
<protein>
    <submittedName>
        <fullName evidence="3">Uncharacterized protein</fullName>
    </submittedName>
</protein>
<name>A0A0D1ZKT0_9EURO</name>
<reference evidence="3 4" key="1">
    <citation type="submission" date="2015-01" db="EMBL/GenBank/DDBJ databases">
        <title>The Genome Sequence of Exophiala sideris CBS121828.</title>
        <authorList>
            <consortium name="The Broad Institute Genomics Platform"/>
            <person name="Cuomo C."/>
            <person name="de Hoog S."/>
            <person name="Gorbushina A."/>
            <person name="Stielow B."/>
            <person name="Teixiera M."/>
            <person name="Abouelleil A."/>
            <person name="Chapman S.B."/>
            <person name="Priest M."/>
            <person name="Young S.K."/>
            <person name="Wortman J."/>
            <person name="Nusbaum C."/>
            <person name="Birren B."/>
        </authorList>
    </citation>
    <scope>NUCLEOTIDE SEQUENCE [LARGE SCALE GENOMIC DNA]</scope>
    <source>
        <strain evidence="3 4">CBS 121828</strain>
    </source>
</reference>
<dbReference type="HOGENOM" id="CLU_018583_0_0_1"/>